<dbReference type="PROSITE" id="PS51257">
    <property type="entry name" value="PROKAR_LIPOPROTEIN"/>
    <property type="match status" value="1"/>
</dbReference>
<evidence type="ECO:0000313" key="1">
    <source>
        <dbReference type="EMBL" id="MFC5412696.1"/>
    </source>
</evidence>
<organism evidence="1 2">
    <name type="scientific">Larkinella bovis</name>
    <dbReference type="NCBI Taxonomy" id="683041"/>
    <lineage>
        <taxon>Bacteria</taxon>
        <taxon>Pseudomonadati</taxon>
        <taxon>Bacteroidota</taxon>
        <taxon>Cytophagia</taxon>
        <taxon>Cytophagales</taxon>
        <taxon>Spirosomataceae</taxon>
        <taxon>Larkinella</taxon>
    </lineage>
</organism>
<dbReference type="Proteomes" id="UP001596106">
    <property type="component" value="Unassembled WGS sequence"/>
</dbReference>
<comment type="caution">
    <text evidence="1">The sequence shown here is derived from an EMBL/GenBank/DDBJ whole genome shotgun (WGS) entry which is preliminary data.</text>
</comment>
<dbReference type="EMBL" id="JBHSMA010000015">
    <property type="protein sequence ID" value="MFC5412696.1"/>
    <property type="molecule type" value="Genomic_DNA"/>
</dbReference>
<evidence type="ECO:0000313" key="2">
    <source>
        <dbReference type="Proteomes" id="UP001596106"/>
    </source>
</evidence>
<dbReference type="RefSeq" id="WP_379850468.1">
    <property type="nucleotide sequence ID" value="NZ_JBHSMA010000015.1"/>
</dbReference>
<name>A0ABW0IJU9_9BACT</name>
<sequence>MIVRSLFLLSLVVALSGCSVDKNLDSSIPRIQTPMDQIAYLRTKWKNGQHIETVFYDHHNRILEVYNFGLTNSKWLTIYEGDKPVTSIYFYHSDSAGAGDITIDTLRQRFDSRGRLVLESHRHASLSRFGNPKEEGFTKRYLAYSVSGDTIIKRQESSYWPAGRPASQVVDSSRWDRDSQKRIRRFYRLYVMKMPAEPQYDTVYHFSRQYAYDSAGRLKMAWFDSMYLGRFYIPAGPDTVWYHYNAQNRLLGERHRYTTDLRNKREIRTVALSVAEKQSVDWHKKNFFTGYAKNGHTDWIQYRYEVFNPEKHLPLVIPK</sequence>
<gene>
    <name evidence="1" type="ORF">ACFPMF_25450</name>
</gene>
<proteinExistence type="predicted"/>
<keyword evidence="2" id="KW-1185">Reference proteome</keyword>
<accession>A0ABW0IJU9</accession>
<protein>
    <submittedName>
        <fullName evidence="1">Uncharacterized protein</fullName>
    </submittedName>
</protein>
<reference evidence="2" key="1">
    <citation type="journal article" date="2019" name="Int. J. Syst. Evol. Microbiol.">
        <title>The Global Catalogue of Microorganisms (GCM) 10K type strain sequencing project: providing services to taxonomists for standard genome sequencing and annotation.</title>
        <authorList>
            <consortium name="The Broad Institute Genomics Platform"/>
            <consortium name="The Broad Institute Genome Sequencing Center for Infectious Disease"/>
            <person name="Wu L."/>
            <person name="Ma J."/>
        </authorList>
    </citation>
    <scope>NUCLEOTIDE SEQUENCE [LARGE SCALE GENOMIC DNA]</scope>
    <source>
        <strain evidence="2">CCUG 55250</strain>
    </source>
</reference>